<sequence>MSEELIKDFLNQYDYDIRKSHDARWIDQKCTMDVISLIADCILEHTKSDYKKEFAVGDIWHSPYTIDNVQEIFRKPNPEHAAQNEYDKWFGQPIKLLGYSKILNCETRSGRNYYTVGNREVLEYISIRERNAFLFLCLYIEKVLRDSDIYYLFEAFFDAPGKNTFLSMKKGFSDFTIKYTPINGEVECNRIFIKVLNPLACKYRKFGTVKGSMSKDIITQDMLMYNQKNWRDLYSEKPKEKTREEYEATLKPDNKMADYKIQKAKKIVRQYNDVYRDGKSEVYEERHMLDLASQIHHIFPVSEHPEIADYLENLIALTPTQHFVYAHPENNTKYINKEYQYQCLIAKAGTIKENLTDEKLNPIYNFEDFMNVLNTGLNTDKFKDITFMDFNTVLQTIECFY</sequence>
<keyword evidence="1" id="KW-0378">Hydrolase</keyword>
<name>A0A6P1TL04_9FIRM</name>
<dbReference type="RefSeq" id="WP_161837151.1">
    <property type="nucleotide sequence ID" value="NZ_CP048000.1"/>
</dbReference>
<dbReference type="Proteomes" id="UP000464314">
    <property type="component" value="Chromosome"/>
</dbReference>
<dbReference type="EMBL" id="CP048000">
    <property type="protein sequence ID" value="QHQ60315.1"/>
    <property type="molecule type" value="Genomic_DNA"/>
</dbReference>
<gene>
    <name evidence="1" type="ORF">Ana3638_05630</name>
</gene>
<keyword evidence="1" id="KW-0255">Endonuclease</keyword>
<dbReference type="KEGG" id="anr:Ana3638_05630"/>
<keyword evidence="2" id="KW-1185">Reference proteome</keyword>
<reference evidence="1 2" key="1">
    <citation type="submission" date="2020-01" db="EMBL/GenBank/DDBJ databases">
        <title>Genome analysis of Anaerocolumna sp. CBA3638.</title>
        <authorList>
            <person name="Kim J."/>
            <person name="Roh S.W."/>
        </authorList>
    </citation>
    <scope>NUCLEOTIDE SEQUENCE [LARGE SCALE GENOMIC DNA]</scope>
    <source>
        <strain evidence="1 2">CBA3638</strain>
    </source>
</reference>
<dbReference type="REBASE" id="365935">
    <property type="entry name" value="Asp3638ORF5625P"/>
</dbReference>
<accession>A0A6P1TL04</accession>
<organism evidence="1 2">
    <name type="scientific">Anaerocolumna sedimenticola</name>
    <dbReference type="NCBI Taxonomy" id="2696063"/>
    <lineage>
        <taxon>Bacteria</taxon>
        <taxon>Bacillati</taxon>
        <taxon>Bacillota</taxon>
        <taxon>Clostridia</taxon>
        <taxon>Lachnospirales</taxon>
        <taxon>Lachnospiraceae</taxon>
        <taxon>Anaerocolumna</taxon>
    </lineage>
</organism>
<dbReference type="GO" id="GO:0004519">
    <property type="term" value="F:endonuclease activity"/>
    <property type="evidence" value="ECO:0007669"/>
    <property type="project" value="UniProtKB-KW"/>
</dbReference>
<keyword evidence="1" id="KW-0540">Nuclease</keyword>
<evidence type="ECO:0000313" key="1">
    <source>
        <dbReference type="EMBL" id="QHQ60315.1"/>
    </source>
</evidence>
<evidence type="ECO:0000313" key="2">
    <source>
        <dbReference type="Proteomes" id="UP000464314"/>
    </source>
</evidence>
<dbReference type="AlphaFoldDB" id="A0A6P1TL04"/>
<protein>
    <submittedName>
        <fullName evidence="1">Restriction endonuclease</fullName>
    </submittedName>
</protein>
<proteinExistence type="predicted"/>